<comment type="caution">
    <text evidence="1">The sequence shown here is derived from an EMBL/GenBank/DDBJ whole genome shotgun (WGS) entry which is preliminary data.</text>
</comment>
<accession>A0ABN9UKI4</accession>
<protein>
    <submittedName>
        <fullName evidence="1">Uncharacterized protein</fullName>
    </submittedName>
</protein>
<evidence type="ECO:0000313" key="2">
    <source>
        <dbReference type="Proteomes" id="UP001189429"/>
    </source>
</evidence>
<feature type="non-terminal residue" evidence="1">
    <location>
        <position position="1"/>
    </location>
</feature>
<gene>
    <name evidence="1" type="ORF">PCOR1329_LOCUS49342</name>
</gene>
<dbReference type="Proteomes" id="UP001189429">
    <property type="component" value="Unassembled WGS sequence"/>
</dbReference>
<dbReference type="EMBL" id="CAUYUJ010015968">
    <property type="protein sequence ID" value="CAK0860342.1"/>
    <property type="molecule type" value="Genomic_DNA"/>
</dbReference>
<keyword evidence="2" id="KW-1185">Reference proteome</keyword>
<proteinExistence type="predicted"/>
<organism evidence="1 2">
    <name type="scientific">Prorocentrum cordatum</name>
    <dbReference type="NCBI Taxonomy" id="2364126"/>
    <lineage>
        <taxon>Eukaryota</taxon>
        <taxon>Sar</taxon>
        <taxon>Alveolata</taxon>
        <taxon>Dinophyceae</taxon>
        <taxon>Prorocentrales</taxon>
        <taxon>Prorocentraceae</taxon>
        <taxon>Prorocentrum</taxon>
    </lineage>
</organism>
<reference evidence="1" key="1">
    <citation type="submission" date="2023-10" db="EMBL/GenBank/DDBJ databases">
        <authorList>
            <person name="Chen Y."/>
            <person name="Shah S."/>
            <person name="Dougan E. K."/>
            <person name="Thang M."/>
            <person name="Chan C."/>
        </authorList>
    </citation>
    <scope>NUCLEOTIDE SEQUENCE [LARGE SCALE GENOMIC DNA]</scope>
</reference>
<sequence>DQPANVLAPELSRNGTASCQEAGSDSASHMASQCDVMLVPSVYKAKKAAGINNLLYYKVERVRRRFDLLGAVARWGAELTRDHVDTLMARPEVLPSFGASGVLTQAKRDLEEMQQQVILELHECEEVVAKMYNNSDVTEAEQLGRIYQEFRKLGHHRDHEPIICRQNMLHSWSRVCLVPRYGGNMCMEQGLPTGQGYRLQMDGVLGRVD</sequence>
<name>A0ABN9UKI4_9DINO</name>
<evidence type="ECO:0000313" key="1">
    <source>
        <dbReference type="EMBL" id="CAK0860342.1"/>
    </source>
</evidence>